<accession>A0A397V7M4</accession>
<feature type="transmembrane region" description="Helical" evidence="1">
    <location>
        <begin position="181"/>
        <end position="205"/>
    </location>
</feature>
<keyword evidence="1" id="KW-0812">Transmembrane</keyword>
<sequence>MEIKYFKLNEFKKNIKSLKKSINFKKNLIENWNKITSTKFTRFFTITSIIQCITIVIFQSFIFSQNLNLYSDWEKNNATYYSRANHSDNCKDLDLPKFPYLTLDNIIFIVFQVFQLYFCFNAVLTEHIVQIITINVFNFGWSIYGFVQIYEVTTVSYELDDFANCIQPSDQTVHRSQDHKILLILDVLCTVFVFFFSITVAYLSFKLYDQFGWSIYKKFGGDPKMQVIHKNYLAFLMLLKINLFATVLFLLASILISRMDRFTAIIPASELIFHYLATALVLILEIVGYKLVEKEYKTGMIVFLVLWLAVIADFILVFVVLIYVFKLIGSVWIFGSVLVIVLILNSILLSIFGIKVLKNFGKGLKDLLGDKKPGPSEVPLNQLWNLDYEPNRMVIDT</sequence>
<dbReference type="AlphaFoldDB" id="A0A397V7M4"/>
<dbReference type="InterPro" id="IPR040410">
    <property type="entry name" value="UPF0658_Golgi"/>
</dbReference>
<feature type="transmembrane region" description="Helical" evidence="1">
    <location>
        <begin position="232"/>
        <end position="256"/>
    </location>
</feature>
<name>A0A397V7M4_9GLOM</name>
<evidence type="ECO:0008006" key="4">
    <source>
        <dbReference type="Google" id="ProtNLM"/>
    </source>
</evidence>
<evidence type="ECO:0000256" key="1">
    <source>
        <dbReference type="SAM" id="Phobius"/>
    </source>
</evidence>
<evidence type="ECO:0000313" key="3">
    <source>
        <dbReference type="Proteomes" id="UP000266673"/>
    </source>
</evidence>
<gene>
    <name evidence="2" type="ORF">C2G38_2246098</name>
</gene>
<keyword evidence="3" id="KW-1185">Reference proteome</keyword>
<feature type="transmembrane region" description="Helical" evidence="1">
    <location>
        <begin position="271"/>
        <end position="289"/>
    </location>
</feature>
<organism evidence="2 3">
    <name type="scientific">Gigaspora rosea</name>
    <dbReference type="NCBI Taxonomy" id="44941"/>
    <lineage>
        <taxon>Eukaryota</taxon>
        <taxon>Fungi</taxon>
        <taxon>Fungi incertae sedis</taxon>
        <taxon>Mucoromycota</taxon>
        <taxon>Glomeromycotina</taxon>
        <taxon>Glomeromycetes</taxon>
        <taxon>Diversisporales</taxon>
        <taxon>Gigasporaceae</taxon>
        <taxon>Gigaspora</taxon>
    </lineage>
</organism>
<feature type="transmembrane region" description="Helical" evidence="1">
    <location>
        <begin position="43"/>
        <end position="63"/>
    </location>
</feature>
<feature type="transmembrane region" description="Helical" evidence="1">
    <location>
        <begin position="331"/>
        <end position="354"/>
    </location>
</feature>
<proteinExistence type="predicted"/>
<dbReference type="GO" id="GO:0005794">
    <property type="term" value="C:Golgi apparatus"/>
    <property type="evidence" value="ECO:0007669"/>
    <property type="project" value="TreeGrafter"/>
</dbReference>
<protein>
    <recommendedName>
        <fullName evidence="4">Transmembrane protein</fullName>
    </recommendedName>
</protein>
<dbReference type="STRING" id="44941.A0A397V7M4"/>
<keyword evidence="1" id="KW-1133">Transmembrane helix</keyword>
<feature type="transmembrane region" description="Helical" evidence="1">
    <location>
        <begin position="131"/>
        <end position="150"/>
    </location>
</feature>
<comment type="caution">
    <text evidence="2">The sequence shown here is derived from an EMBL/GenBank/DDBJ whole genome shotgun (WGS) entry which is preliminary data.</text>
</comment>
<feature type="transmembrane region" description="Helical" evidence="1">
    <location>
        <begin position="106"/>
        <end position="124"/>
    </location>
</feature>
<dbReference type="PANTHER" id="PTHR34391">
    <property type="entry name" value="UPF0658 GOLGI APPARATUS MEMBRANE PROTEIN C1952.10C-RELATED"/>
    <property type="match status" value="1"/>
</dbReference>
<feature type="transmembrane region" description="Helical" evidence="1">
    <location>
        <begin position="301"/>
        <end position="325"/>
    </location>
</feature>
<dbReference type="EMBL" id="QKWP01000574">
    <property type="protein sequence ID" value="RIB17921.1"/>
    <property type="molecule type" value="Genomic_DNA"/>
</dbReference>
<evidence type="ECO:0000313" key="2">
    <source>
        <dbReference type="EMBL" id="RIB17921.1"/>
    </source>
</evidence>
<reference evidence="2 3" key="1">
    <citation type="submission" date="2018-06" db="EMBL/GenBank/DDBJ databases">
        <title>Comparative genomics reveals the genomic features of Rhizophagus irregularis, R. cerebriforme, R. diaphanum and Gigaspora rosea, and their symbiotic lifestyle signature.</title>
        <authorList>
            <person name="Morin E."/>
            <person name="San Clemente H."/>
            <person name="Chen E.C.H."/>
            <person name="De La Providencia I."/>
            <person name="Hainaut M."/>
            <person name="Kuo A."/>
            <person name="Kohler A."/>
            <person name="Murat C."/>
            <person name="Tang N."/>
            <person name="Roy S."/>
            <person name="Loubradou J."/>
            <person name="Henrissat B."/>
            <person name="Grigoriev I.V."/>
            <person name="Corradi N."/>
            <person name="Roux C."/>
            <person name="Martin F.M."/>
        </authorList>
    </citation>
    <scope>NUCLEOTIDE SEQUENCE [LARGE SCALE GENOMIC DNA]</scope>
    <source>
        <strain evidence="2 3">DAOM 194757</strain>
    </source>
</reference>
<dbReference type="Proteomes" id="UP000266673">
    <property type="component" value="Unassembled WGS sequence"/>
</dbReference>
<dbReference type="OrthoDB" id="2448307at2759"/>
<dbReference type="PANTHER" id="PTHR34391:SF1">
    <property type="entry name" value="UPF0658 GOLGI APPARATUS MEMBRANE PROTEIN C1952.10C-RELATED"/>
    <property type="match status" value="1"/>
</dbReference>
<keyword evidence="1" id="KW-0472">Membrane</keyword>